<evidence type="ECO:0000256" key="1">
    <source>
        <dbReference type="SAM" id="MobiDB-lite"/>
    </source>
</evidence>
<sequence length="66" mass="6915">MGSLISNDSVDQASTTAEDSSLTASSSASHNHGTSVFPEGNVQVLVYRCALTPTAEDKSVWEGKSR</sequence>
<organism evidence="2 3">
    <name type="scientific">Serendipita indica (strain DSM 11827)</name>
    <name type="common">Root endophyte fungus</name>
    <name type="synonym">Piriformospora indica</name>
    <dbReference type="NCBI Taxonomy" id="1109443"/>
    <lineage>
        <taxon>Eukaryota</taxon>
        <taxon>Fungi</taxon>
        <taxon>Dikarya</taxon>
        <taxon>Basidiomycota</taxon>
        <taxon>Agaricomycotina</taxon>
        <taxon>Agaricomycetes</taxon>
        <taxon>Sebacinales</taxon>
        <taxon>Serendipitaceae</taxon>
        <taxon>Serendipita</taxon>
    </lineage>
</organism>
<gene>
    <name evidence="2" type="ORF">PIIN_06046</name>
</gene>
<feature type="compositionally biased region" description="Polar residues" evidence="1">
    <location>
        <begin position="1"/>
        <end position="12"/>
    </location>
</feature>
<feature type="region of interest" description="Disordered" evidence="1">
    <location>
        <begin position="1"/>
        <end position="36"/>
    </location>
</feature>
<comment type="caution">
    <text evidence="2">The sequence shown here is derived from an EMBL/GenBank/DDBJ whole genome shotgun (WGS) entry which is preliminary data.</text>
</comment>
<evidence type="ECO:0000313" key="2">
    <source>
        <dbReference type="EMBL" id="CCA72110.1"/>
    </source>
</evidence>
<proteinExistence type="predicted"/>
<name>G4TLB7_SERID</name>
<dbReference type="EMBL" id="CAFZ01000148">
    <property type="protein sequence ID" value="CCA72110.1"/>
    <property type="molecule type" value="Genomic_DNA"/>
</dbReference>
<reference evidence="2 3" key="1">
    <citation type="journal article" date="2011" name="PLoS Pathog.">
        <title>Endophytic Life Strategies Decoded by Genome and Transcriptome Analyses of the Mutualistic Root Symbiont Piriformospora indica.</title>
        <authorList>
            <person name="Zuccaro A."/>
            <person name="Lahrmann U."/>
            <person name="Guldener U."/>
            <person name="Langen G."/>
            <person name="Pfiffi S."/>
            <person name="Biedenkopf D."/>
            <person name="Wong P."/>
            <person name="Samans B."/>
            <person name="Grimm C."/>
            <person name="Basiewicz M."/>
            <person name="Murat C."/>
            <person name="Martin F."/>
            <person name="Kogel K.H."/>
        </authorList>
    </citation>
    <scope>NUCLEOTIDE SEQUENCE [LARGE SCALE GENOMIC DNA]</scope>
    <source>
        <strain evidence="2 3">DSM 11827</strain>
    </source>
</reference>
<dbReference type="AlphaFoldDB" id="G4TLB7"/>
<protein>
    <submittedName>
        <fullName evidence="2">Uncharacterized protein</fullName>
    </submittedName>
</protein>
<feature type="compositionally biased region" description="Low complexity" evidence="1">
    <location>
        <begin position="13"/>
        <end position="29"/>
    </location>
</feature>
<accession>G4TLB7</accession>
<evidence type="ECO:0000313" key="3">
    <source>
        <dbReference type="Proteomes" id="UP000007148"/>
    </source>
</evidence>
<dbReference type="HOGENOM" id="CLU_2832103_0_0_1"/>
<dbReference type="Proteomes" id="UP000007148">
    <property type="component" value="Unassembled WGS sequence"/>
</dbReference>
<keyword evidence="3" id="KW-1185">Reference proteome</keyword>
<dbReference type="InParanoid" id="G4TLB7"/>